<name>A0AAV5KPR1_9ROSI</name>
<protein>
    <submittedName>
        <fullName evidence="1">Uncharacterized protein</fullName>
    </submittedName>
</protein>
<dbReference type="EMBL" id="BPVZ01000072">
    <property type="protein sequence ID" value="GKV26640.1"/>
    <property type="molecule type" value="Genomic_DNA"/>
</dbReference>
<proteinExistence type="predicted"/>
<gene>
    <name evidence="1" type="ORF">SLEP1_g35905</name>
</gene>
<keyword evidence="2" id="KW-1185">Reference proteome</keyword>
<organism evidence="1 2">
    <name type="scientific">Rubroshorea leprosula</name>
    <dbReference type="NCBI Taxonomy" id="152421"/>
    <lineage>
        <taxon>Eukaryota</taxon>
        <taxon>Viridiplantae</taxon>
        <taxon>Streptophyta</taxon>
        <taxon>Embryophyta</taxon>
        <taxon>Tracheophyta</taxon>
        <taxon>Spermatophyta</taxon>
        <taxon>Magnoliopsida</taxon>
        <taxon>eudicotyledons</taxon>
        <taxon>Gunneridae</taxon>
        <taxon>Pentapetalae</taxon>
        <taxon>rosids</taxon>
        <taxon>malvids</taxon>
        <taxon>Malvales</taxon>
        <taxon>Dipterocarpaceae</taxon>
        <taxon>Rubroshorea</taxon>
    </lineage>
</organism>
<evidence type="ECO:0000313" key="2">
    <source>
        <dbReference type="Proteomes" id="UP001054252"/>
    </source>
</evidence>
<comment type="caution">
    <text evidence="1">The sequence shown here is derived from an EMBL/GenBank/DDBJ whole genome shotgun (WGS) entry which is preliminary data.</text>
</comment>
<sequence length="46" mass="5290">MAFPQKEQQLLSPSMLIPLEFNFLSVGNLSRNKLQATRKLFQIALQ</sequence>
<dbReference type="AlphaFoldDB" id="A0AAV5KPR1"/>
<accession>A0AAV5KPR1</accession>
<evidence type="ECO:0000313" key="1">
    <source>
        <dbReference type="EMBL" id="GKV26640.1"/>
    </source>
</evidence>
<dbReference type="Proteomes" id="UP001054252">
    <property type="component" value="Unassembled WGS sequence"/>
</dbReference>
<reference evidence="1 2" key="1">
    <citation type="journal article" date="2021" name="Commun. Biol.">
        <title>The genome of Shorea leprosula (Dipterocarpaceae) highlights the ecological relevance of drought in aseasonal tropical rainforests.</title>
        <authorList>
            <person name="Ng K.K.S."/>
            <person name="Kobayashi M.J."/>
            <person name="Fawcett J.A."/>
            <person name="Hatakeyama M."/>
            <person name="Paape T."/>
            <person name="Ng C.H."/>
            <person name="Ang C.C."/>
            <person name="Tnah L.H."/>
            <person name="Lee C.T."/>
            <person name="Nishiyama T."/>
            <person name="Sese J."/>
            <person name="O'Brien M.J."/>
            <person name="Copetti D."/>
            <person name="Mohd Noor M.I."/>
            <person name="Ong R.C."/>
            <person name="Putra M."/>
            <person name="Sireger I.Z."/>
            <person name="Indrioko S."/>
            <person name="Kosugi Y."/>
            <person name="Izuno A."/>
            <person name="Isagi Y."/>
            <person name="Lee S.L."/>
            <person name="Shimizu K.K."/>
        </authorList>
    </citation>
    <scope>NUCLEOTIDE SEQUENCE [LARGE SCALE GENOMIC DNA]</scope>
    <source>
        <strain evidence="1">214</strain>
    </source>
</reference>